<comment type="caution">
    <text evidence="1">The sequence shown here is derived from an EMBL/GenBank/DDBJ whole genome shotgun (WGS) entry which is preliminary data.</text>
</comment>
<name>A0A0F9R532_9ZZZZ</name>
<organism evidence="1">
    <name type="scientific">marine sediment metagenome</name>
    <dbReference type="NCBI Taxonomy" id="412755"/>
    <lineage>
        <taxon>unclassified sequences</taxon>
        <taxon>metagenomes</taxon>
        <taxon>ecological metagenomes</taxon>
    </lineage>
</organism>
<dbReference type="Pfam" id="PF24175">
    <property type="entry name" value="SU10_adaptor"/>
    <property type="match status" value="1"/>
</dbReference>
<evidence type="ECO:0000313" key="1">
    <source>
        <dbReference type="EMBL" id="KKN51700.1"/>
    </source>
</evidence>
<reference evidence="1" key="1">
    <citation type="journal article" date="2015" name="Nature">
        <title>Complex archaea that bridge the gap between prokaryotes and eukaryotes.</title>
        <authorList>
            <person name="Spang A."/>
            <person name="Saw J.H."/>
            <person name="Jorgensen S.L."/>
            <person name="Zaremba-Niedzwiedzka K."/>
            <person name="Martijn J."/>
            <person name="Lind A.E."/>
            <person name="van Eijk R."/>
            <person name="Schleper C."/>
            <person name="Guy L."/>
            <person name="Ettema T.J."/>
        </authorList>
    </citation>
    <scope>NUCLEOTIDE SEQUENCE</scope>
</reference>
<sequence>MALTRDQFVTEICNTVGKSETGTAVSGATWQSRVRTFLNWAQKRLARAHNFHELNTYTEGAATVASTKRYPMATGSNNLGLVRPKDILSIRLVDSANSRKLDRWAYRKFDWKFPRPENYSEARPSVYVRHGNDIELFRIPNAVYTLHIRYAQWPIDFSTGAQTSDFTDKDELLLNTAVMETYLALEEYQDVAIWAARVTGLLRDAIMVEGDVDWEPQAEPHSGRGEIGSGQPWLDPWGVVEDPLYGYL</sequence>
<dbReference type="EMBL" id="LAZR01001051">
    <property type="protein sequence ID" value="KKN51700.1"/>
    <property type="molecule type" value="Genomic_DNA"/>
</dbReference>
<gene>
    <name evidence="1" type="ORF">LCGC14_0619870</name>
</gene>
<proteinExistence type="predicted"/>
<protein>
    <submittedName>
        <fullName evidence="1">Uncharacterized protein</fullName>
    </submittedName>
</protein>
<dbReference type="AlphaFoldDB" id="A0A0F9R532"/>
<accession>A0A0F9R532</accession>
<dbReference type="InterPro" id="IPR056209">
    <property type="entry name" value="SU10_adaptor"/>
</dbReference>